<evidence type="ECO:0000313" key="3">
    <source>
        <dbReference type="Proteomes" id="UP000547458"/>
    </source>
</evidence>
<gene>
    <name evidence="2" type="ORF">BJ994_002801</name>
</gene>
<dbReference type="Proteomes" id="UP000547458">
    <property type="component" value="Unassembled WGS sequence"/>
</dbReference>
<comment type="caution">
    <text evidence="2">The sequence shown here is derived from an EMBL/GenBank/DDBJ whole genome shotgun (WGS) entry which is preliminary data.</text>
</comment>
<dbReference type="Gene3D" id="3.10.180.10">
    <property type="entry name" value="2,3-Dihydroxybiphenyl 1,2-Dioxygenase, domain 1"/>
    <property type="match status" value="1"/>
</dbReference>
<dbReference type="PROSITE" id="PS51819">
    <property type="entry name" value="VOC"/>
    <property type="match status" value="1"/>
</dbReference>
<reference evidence="2 3" key="1">
    <citation type="submission" date="2020-03" db="EMBL/GenBank/DDBJ databases">
        <title>Sequencing the genomes of 1000 actinobacteria strains.</title>
        <authorList>
            <person name="Klenk H.-P."/>
        </authorList>
    </citation>
    <scope>NUCLEOTIDE SEQUENCE [LARGE SCALE GENOMIC DNA]</scope>
    <source>
        <strain evidence="2 3">DSM 16403</strain>
    </source>
</reference>
<organism evidence="2 3">
    <name type="scientific">Arthrobacter pigmenti</name>
    <dbReference type="NCBI Taxonomy" id="271432"/>
    <lineage>
        <taxon>Bacteria</taxon>
        <taxon>Bacillati</taxon>
        <taxon>Actinomycetota</taxon>
        <taxon>Actinomycetes</taxon>
        <taxon>Micrococcales</taxon>
        <taxon>Micrococcaceae</taxon>
        <taxon>Arthrobacter</taxon>
    </lineage>
</organism>
<dbReference type="EMBL" id="JAATJL010000001">
    <property type="protein sequence ID" value="NJC23725.1"/>
    <property type="molecule type" value="Genomic_DNA"/>
</dbReference>
<proteinExistence type="predicted"/>
<name>A0A846RVV8_9MICC</name>
<dbReference type="InterPro" id="IPR004360">
    <property type="entry name" value="Glyas_Fos-R_dOase_dom"/>
</dbReference>
<evidence type="ECO:0000259" key="1">
    <source>
        <dbReference type="PROSITE" id="PS51819"/>
    </source>
</evidence>
<feature type="domain" description="VOC" evidence="1">
    <location>
        <begin position="4"/>
        <end position="128"/>
    </location>
</feature>
<dbReference type="InterPro" id="IPR037523">
    <property type="entry name" value="VOC_core"/>
</dbReference>
<dbReference type="InterPro" id="IPR029068">
    <property type="entry name" value="Glyas_Bleomycin-R_OHBP_Dase"/>
</dbReference>
<dbReference type="PANTHER" id="PTHR36503">
    <property type="entry name" value="BLR2520 PROTEIN"/>
    <property type="match status" value="1"/>
</dbReference>
<keyword evidence="3" id="KW-1185">Reference proteome</keyword>
<dbReference type="AlphaFoldDB" id="A0A846RVV8"/>
<dbReference type="RefSeq" id="WP_167995017.1">
    <property type="nucleotide sequence ID" value="NZ_JAATJL010000001.1"/>
</dbReference>
<dbReference type="PANTHER" id="PTHR36503:SF1">
    <property type="entry name" value="BLR2520 PROTEIN"/>
    <property type="match status" value="1"/>
</dbReference>
<protein>
    <recommendedName>
        <fullName evidence="1">VOC domain-containing protein</fullName>
    </recommendedName>
</protein>
<dbReference type="Pfam" id="PF00903">
    <property type="entry name" value="Glyoxalase"/>
    <property type="match status" value="1"/>
</dbReference>
<dbReference type="SUPFAM" id="SSF54593">
    <property type="entry name" value="Glyoxalase/Bleomycin resistance protein/Dihydroxybiphenyl dioxygenase"/>
    <property type="match status" value="1"/>
</dbReference>
<sequence length="142" mass="15305">MDQQLHFITLATPNLETARRFYHEGLGWDALLDVDDEIIFYQVAPGLLLGLFEAGKFAEDQGVTAAPGISGITLSHNVASPQEVYRTVGAMAAAGANILKQPQQGKFGGIFHAHVKDPNGVVWEIAHNPGWRITETGDVVLG</sequence>
<evidence type="ECO:0000313" key="2">
    <source>
        <dbReference type="EMBL" id="NJC23725.1"/>
    </source>
</evidence>
<accession>A0A846RVV8</accession>